<dbReference type="PROSITE" id="PS50181">
    <property type="entry name" value="FBOX"/>
    <property type="match status" value="1"/>
</dbReference>
<dbReference type="Pfam" id="PF08268">
    <property type="entry name" value="FBA_3"/>
    <property type="match status" value="1"/>
</dbReference>
<dbReference type="PhylomeDB" id="A0A068VCI2"/>
<dbReference type="InterPro" id="IPR001810">
    <property type="entry name" value="F-box_dom"/>
</dbReference>
<dbReference type="FunCoup" id="A0A068VCI2">
    <property type="interactions" value="343"/>
</dbReference>
<evidence type="ECO:0000256" key="1">
    <source>
        <dbReference type="SAM" id="MobiDB-lite"/>
    </source>
</evidence>
<keyword evidence="4" id="KW-1185">Reference proteome</keyword>
<dbReference type="PANTHER" id="PTHR31672:SF13">
    <property type="entry name" value="F-BOX PROTEIN CPR30-LIKE"/>
    <property type="match status" value="1"/>
</dbReference>
<sequence length="418" mass="49176">MEKDMEIERESKRRKSTPKEHHQPGNNLYSLPQEIALDIISRLHVKSVIQFRYVCRSCHKLSLDLDLANLHLTRALKNNDIALIFHCDFPLNNQLYFVEFSHQDHEKNVLRRIHTPFSSTLPEFRIVSSCNGLLCLSSTLVNDGPYVYNPFTRDYKVLPKSTEFQDQEVIIGFGVHPHTNEYRVVRIVYYWNLYELSPLRSLRFRAQNFPRSEVQVFYQSSEKWRVIIGDIPYKLDQSSGGVFVNGRLHWVSIWGKNHARRERILVSFDLSDELFREVPLPENHLYLTRHRYSLSVLGGFLSVVDPSNTNCGAQDIWIMKQYGVKESWEKVFSIGVYYVTTFQSPEMQQKYRIWKNVLDERFARVLCLLKNGEILLQYRWGALVSYNPESRMFKDLRFKGMPKFFHTVVHVGSLSQAN</sequence>
<evidence type="ECO:0000313" key="3">
    <source>
        <dbReference type="EMBL" id="CDP18555.1"/>
    </source>
</evidence>
<dbReference type="InterPro" id="IPR050796">
    <property type="entry name" value="SCF_F-box_component"/>
</dbReference>
<dbReference type="STRING" id="49390.A0A068VCI2"/>
<dbReference type="OrthoDB" id="1894463at2759"/>
<dbReference type="Pfam" id="PF00646">
    <property type="entry name" value="F-box"/>
    <property type="match status" value="1"/>
</dbReference>
<dbReference type="InterPro" id="IPR036047">
    <property type="entry name" value="F-box-like_dom_sf"/>
</dbReference>
<organism evidence="3 4">
    <name type="scientific">Coffea canephora</name>
    <name type="common">Robusta coffee</name>
    <dbReference type="NCBI Taxonomy" id="49390"/>
    <lineage>
        <taxon>Eukaryota</taxon>
        <taxon>Viridiplantae</taxon>
        <taxon>Streptophyta</taxon>
        <taxon>Embryophyta</taxon>
        <taxon>Tracheophyta</taxon>
        <taxon>Spermatophyta</taxon>
        <taxon>Magnoliopsida</taxon>
        <taxon>eudicotyledons</taxon>
        <taxon>Gunneridae</taxon>
        <taxon>Pentapetalae</taxon>
        <taxon>asterids</taxon>
        <taxon>lamiids</taxon>
        <taxon>Gentianales</taxon>
        <taxon>Rubiaceae</taxon>
        <taxon>Ixoroideae</taxon>
        <taxon>Gardenieae complex</taxon>
        <taxon>Bertiereae - Coffeeae clade</taxon>
        <taxon>Coffeeae</taxon>
        <taxon>Coffea</taxon>
    </lineage>
</organism>
<feature type="compositionally biased region" description="Basic and acidic residues" evidence="1">
    <location>
        <begin position="1"/>
        <end position="23"/>
    </location>
</feature>
<dbReference type="OMA" id="ADMHLSW"/>
<dbReference type="PANTHER" id="PTHR31672">
    <property type="entry name" value="BNACNNG10540D PROTEIN"/>
    <property type="match status" value="1"/>
</dbReference>
<dbReference type="InterPro" id="IPR013187">
    <property type="entry name" value="F-box-assoc_dom_typ3"/>
</dbReference>
<dbReference type="InParanoid" id="A0A068VCI2"/>
<dbReference type="EMBL" id="HG739339">
    <property type="protein sequence ID" value="CDP18555.1"/>
    <property type="molecule type" value="Genomic_DNA"/>
</dbReference>
<gene>
    <name evidence="3" type="ORF">GSCOC_T00004213001</name>
</gene>
<accession>A0A068VCI2</accession>
<evidence type="ECO:0000313" key="4">
    <source>
        <dbReference type="Proteomes" id="UP000295252"/>
    </source>
</evidence>
<proteinExistence type="predicted"/>
<reference evidence="4" key="1">
    <citation type="journal article" date="2014" name="Science">
        <title>The coffee genome provides insight into the convergent evolution of caffeine biosynthesis.</title>
        <authorList>
            <person name="Denoeud F."/>
            <person name="Carretero-Paulet L."/>
            <person name="Dereeper A."/>
            <person name="Droc G."/>
            <person name="Guyot R."/>
            <person name="Pietrella M."/>
            <person name="Zheng C."/>
            <person name="Alberti A."/>
            <person name="Anthony F."/>
            <person name="Aprea G."/>
            <person name="Aury J.M."/>
            <person name="Bento P."/>
            <person name="Bernard M."/>
            <person name="Bocs S."/>
            <person name="Campa C."/>
            <person name="Cenci A."/>
            <person name="Combes M.C."/>
            <person name="Crouzillat D."/>
            <person name="Da Silva C."/>
            <person name="Daddiego L."/>
            <person name="De Bellis F."/>
            <person name="Dussert S."/>
            <person name="Garsmeur O."/>
            <person name="Gayraud T."/>
            <person name="Guignon V."/>
            <person name="Jahn K."/>
            <person name="Jamilloux V."/>
            <person name="Joet T."/>
            <person name="Labadie K."/>
            <person name="Lan T."/>
            <person name="Leclercq J."/>
            <person name="Lepelley M."/>
            <person name="Leroy T."/>
            <person name="Li L.T."/>
            <person name="Librado P."/>
            <person name="Lopez L."/>
            <person name="Munoz A."/>
            <person name="Noel B."/>
            <person name="Pallavicini A."/>
            <person name="Perrotta G."/>
            <person name="Poncet V."/>
            <person name="Pot D."/>
            <person name="Priyono X."/>
            <person name="Rigoreau M."/>
            <person name="Rouard M."/>
            <person name="Rozas J."/>
            <person name="Tranchant-Dubreuil C."/>
            <person name="VanBuren R."/>
            <person name="Zhang Q."/>
            <person name="Andrade A.C."/>
            <person name="Argout X."/>
            <person name="Bertrand B."/>
            <person name="de Kochko A."/>
            <person name="Graziosi G."/>
            <person name="Henry R.J."/>
            <person name="Jayarama X."/>
            <person name="Ming R."/>
            <person name="Nagai C."/>
            <person name="Rounsley S."/>
            <person name="Sankoff D."/>
            <person name="Giuliano G."/>
            <person name="Albert V.A."/>
            <person name="Wincker P."/>
            <person name="Lashermes P."/>
        </authorList>
    </citation>
    <scope>NUCLEOTIDE SEQUENCE [LARGE SCALE GENOMIC DNA]</scope>
    <source>
        <strain evidence="4">cv. DH200-94</strain>
    </source>
</reference>
<protein>
    <recommendedName>
        <fullName evidence="2">F-box domain-containing protein</fullName>
    </recommendedName>
</protein>
<dbReference type="NCBIfam" id="TIGR01640">
    <property type="entry name" value="F_box_assoc_1"/>
    <property type="match status" value="1"/>
</dbReference>
<dbReference type="Proteomes" id="UP000295252">
    <property type="component" value="Chromosome III"/>
</dbReference>
<feature type="region of interest" description="Disordered" evidence="1">
    <location>
        <begin position="1"/>
        <end position="27"/>
    </location>
</feature>
<dbReference type="Gene3D" id="1.20.1280.50">
    <property type="match status" value="1"/>
</dbReference>
<dbReference type="Gramene" id="CDP18555">
    <property type="protein sequence ID" value="CDP18555"/>
    <property type="gene ID" value="GSCOC_T00004213001"/>
</dbReference>
<dbReference type="SUPFAM" id="SSF81383">
    <property type="entry name" value="F-box domain"/>
    <property type="match status" value="1"/>
</dbReference>
<evidence type="ECO:0000259" key="2">
    <source>
        <dbReference type="PROSITE" id="PS50181"/>
    </source>
</evidence>
<dbReference type="InterPro" id="IPR017451">
    <property type="entry name" value="F-box-assoc_interact_dom"/>
</dbReference>
<feature type="domain" description="F-box" evidence="2">
    <location>
        <begin position="25"/>
        <end position="75"/>
    </location>
</feature>
<name>A0A068VCI2_COFCA</name>
<dbReference type="AlphaFoldDB" id="A0A068VCI2"/>